<keyword evidence="2" id="KW-0285">Flavoprotein</keyword>
<dbReference type="AlphaFoldDB" id="A0AA97I7R5"/>
<dbReference type="EMBL" id="CP118157">
    <property type="protein sequence ID" value="WOF23912.1"/>
    <property type="molecule type" value="Genomic_DNA"/>
</dbReference>
<keyword evidence="8" id="KW-1185">Reference proteome</keyword>
<evidence type="ECO:0000256" key="4">
    <source>
        <dbReference type="ARBA" id="ARBA00023002"/>
    </source>
</evidence>
<comment type="cofactor">
    <cofactor evidence="1">
        <name>FMN</name>
        <dbReference type="ChEBI" id="CHEBI:58210"/>
    </cofactor>
</comment>
<gene>
    <name evidence="7" type="ORF">N8K70_04305</name>
</gene>
<dbReference type="KEGG" id="mbet:N8K70_04305"/>
<evidence type="ECO:0000256" key="3">
    <source>
        <dbReference type="ARBA" id="ARBA00022643"/>
    </source>
</evidence>
<proteinExistence type="predicted"/>
<dbReference type="Gene3D" id="2.30.110.10">
    <property type="entry name" value="Electron Transport, Fmn-binding Protein, Chain A"/>
    <property type="match status" value="1"/>
</dbReference>
<accession>A0AA97I7R5</accession>
<dbReference type="PANTHER" id="PTHR10851:SF0">
    <property type="entry name" value="PYRIDOXINE-5'-PHOSPHATE OXIDASE"/>
    <property type="match status" value="1"/>
</dbReference>
<evidence type="ECO:0000259" key="6">
    <source>
        <dbReference type="Pfam" id="PF01243"/>
    </source>
</evidence>
<dbReference type="InterPro" id="IPR011576">
    <property type="entry name" value="Pyridox_Oxase_N"/>
</dbReference>
<keyword evidence="3" id="KW-0288">FMN</keyword>
<protein>
    <submittedName>
        <fullName evidence="7">Pyridoxamine 5'-phosphate oxidase family protein</fullName>
    </submittedName>
</protein>
<dbReference type="RefSeq" id="WP_317140384.1">
    <property type="nucleotide sequence ID" value="NZ_CP118157.1"/>
</dbReference>
<evidence type="ECO:0000256" key="5">
    <source>
        <dbReference type="SAM" id="MobiDB-lite"/>
    </source>
</evidence>
<dbReference type="InterPro" id="IPR000659">
    <property type="entry name" value="Pyridox_Oxase"/>
</dbReference>
<feature type="domain" description="Pyridoxamine 5'-phosphate oxidase N-terminal" evidence="6">
    <location>
        <begin position="43"/>
        <end position="138"/>
    </location>
</feature>
<dbReference type="SUPFAM" id="SSF50475">
    <property type="entry name" value="FMN-binding split barrel"/>
    <property type="match status" value="1"/>
</dbReference>
<dbReference type="GO" id="GO:0008615">
    <property type="term" value="P:pyridoxine biosynthetic process"/>
    <property type="evidence" value="ECO:0007669"/>
    <property type="project" value="InterPro"/>
</dbReference>
<dbReference type="InterPro" id="IPR012349">
    <property type="entry name" value="Split_barrel_FMN-bd"/>
</dbReference>
<dbReference type="GO" id="GO:0010181">
    <property type="term" value="F:FMN binding"/>
    <property type="evidence" value="ECO:0007669"/>
    <property type="project" value="InterPro"/>
</dbReference>
<dbReference type="Pfam" id="PF01243">
    <property type="entry name" value="PNPOx_N"/>
    <property type="match status" value="1"/>
</dbReference>
<feature type="region of interest" description="Disordered" evidence="5">
    <location>
        <begin position="1"/>
        <end position="20"/>
    </location>
</feature>
<sequence>MIGAPGNIPPADLERPVQDGALPEDPFALLMAWAPSNDDPVRPTATLATLDADGLPDARTVLLSAVTSEGASFHTDAGSRKAGQLAERPTAALVVRWEAAARQVVLRGGVERSVARDARDAYARRGRYLQVLAWMNTPDVARLPRAEREERWAAFDAAHPDLDAPETWAGFVLRPQEMLFWEGSAVAPSRRARYRRRDGGWALDLLPG</sequence>
<evidence type="ECO:0000313" key="8">
    <source>
        <dbReference type="Proteomes" id="UP001305498"/>
    </source>
</evidence>
<organism evidence="7 8">
    <name type="scientific">Microbacterium betulae</name>
    <dbReference type="NCBI Taxonomy" id="2981139"/>
    <lineage>
        <taxon>Bacteria</taxon>
        <taxon>Bacillati</taxon>
        <taxon>Actinomycetota</taxon>
        <taxon>Actinomycetes</taxon>
        <taxon>Micrococcales</taxon>
        <taxon>Microbacteriaceae</taxon>
        <taxon>Microbacterium</taxon>
    </lineage>
</organism>
<dbReference type="PANTHER" id="PTHR10851">
    <property type="entry name" value="PYRIDOXINE-5-PHOSPHATE OXIDASE"/>
    <property type="match status" value="1"/>
</dbReference>
<evidence type="ECO:0000256" key="2">
    <source>
        <dbReference type="ARBA" id="ARBA00022630"/>
    </source>
</evidence>
<evidence type="ECO:0000256" key="1">
    <source>
        <dbReference type="ARBA" id="ARBA00001917"/>
    </source>
</evidence>
<evidence type="ECO:0000313" key="7">
    <source>
        <dbReference type="EMBL" id="WOF23912.1"/>
    </source>
</evidence>
<dbReference type="GO" id="GO:0004733">
    <property type="term" value="F:pyridoxamine phosphate oxidase activity"/>
    <property type="evidence" value="ECO:0007669"/>
    <property type="project" value="InterPro"/>
</dbReference>
<name>A0AA97I7R5_9MICO</name>
<dbReference type="Proteomes" id="UP001305498">
    <property type="component" value="Chromosome"/>
</dbReference>
<reference evidence="7 8" key="1">
    <citation type="submission" date="2023-02" db="EMBL/GenBank/DDBJ databases">
        <title>Microbacterium betulae sp. nov., isolated from birch wood.</title>
        <authorList>
            <person name="Pasciak M."/>
            <person name="Pawlik K.J."/>
            <person name="Martynowski D."/>
            <person name="Laczmanski L."/>
            <person name="Ciekot J."/>
            <person name="Szponar B."/>
            <person name="Wojcik-Fatla A."/>
            <person name="Mackiewicz B."/>
            <person name="Farian E."/>
            <person name="Cholewa G."/>
            <person name="Cholewa A."/>
            <person name="Dutkiewicz J."/>
        </authorList>
    </citation>
    <scope>NUCLEOTIDE SEQUENCE [LARGE SCALE GENOMIC DNA]</scope>
    <source>
        <strain evidence="7 8">AB</strain>
    </source>
</reference>
<keyword evidence="4" id="KW-0560">Oxidoreductase</keyword>